<organism evidence="2 3">
    <name type="scientific">Enterococcus faecalis ATCC 6055</name>
    <dbReference type="NCBI Taxonomy" id="1169311"/>
    <lineage>
        <taxon>Bacteria</taxon>
        <taxon>Bacillati</taxon>
        <taxon>Bacillota</taxon>
        <taxon>Bacilli</taxon>
        <taxon>Lactobacillales</taxon>
        <taxon>Enterococcaceae</taxon>
        <taxon>Enterococcus</taxon>
    </lineage>
</organism>
<protein>
    <recommendedName>
        <fullName evidence="4">Collagen-like protein</fullName>
    </recommendedName>
</protein>
<dbReference type="HOGENOM" id="CLU_2507514_0_0_9"/>
<proteinExistence type="predicted"/>
<gene>
    <name evidence="2" type="ORF">WOU_00274</name>
</gene>
<dbReference type="PATRIC" id="fig|1169311.3.peg.271"/>
<evidence type="ECO:0000256" key="1">
    <source>
        <dbReference type="SAM" id="MobiDB-lite"/>
    </source>
</evidence>
<sequence length="85" mass="9097">MVVSVKVQAQDEIKAEHHNTLVDDVTTLEEKIKSIPEGKQGPKGDPGEKGETGPQGPAGKDSEVTKEAFDSLVARVKSLEEAKTQ</sequence>
<dbReference type="EMBL" id="ASDZ01000004">
    <property type="protein sequence ID" value="EOK16154.1"/>
    <property type="molecule type" value="Genomic_DNA"/>
</dbReference>
<evidence type="ECO:0000313" key="2">
    <source>
        <dbReference type="EMBL" id="EOK16154.1"/>
    </source>
</evidence>
<feature type="region of interest" description="Disordered" evidence="1">
    <location>
        <begin position="31"/>
        <end position="66"/>
    </location>
</feature>
<reference evidence="2 3" key="1">
    <citation type="submission" date="2013-02" db="EMBL/GenBank/DDBJ databases">
        <title>The Genome Sequence of Enterococcus faecalis ATCC_6055.</title>
        <authorList>
            <consortium name="The Broad Institute Genome Sequencing Platform"/>
            <consortium name="The Broad Institute Genome Sequencing Center for Infectious Disease"/>
            <person name="Earl A.M."/>
            <person name="Gilmore M.S."/>
            <person name="Lebreton F."/>
            <person name="Walker B."/>
            <person name="Young S.K."/>
            <person name="Zeng Q."/>
            <person name="Gargeya S."/>
            <person name="Fitzgerald M."/>
            <person name="Haas B."/>
            <person name="Abouelleil A."/>
            <person name="Alvarado L."/>
            <person name="Arachchi H.M."/>
            <person name="Berlin A.M."/>
            <person name="Chapman S.B."/>
            <person name="Dewar J."/>
            <person name="Goldberg J."/>
            <person name="Griggs A."/>
            <person name="Gujja S."/>
            <person name="Hansen M."/>
            <person name="Howarth C."/>
            <person name="Imamovic A."/>
            <person name="Larimer J."/>
            <person name="McCowan C."/>
            <person name="Murphy C."/>
            <person name="Neiman D."/>
            <person name="Pearson M."/>
            <person name="Priest M."/>
            <person name="Roberts A."/>
            <person name="Saif S."/>
            <person name="Shea T."/>
            <person name="Sisk P."/>
            <person name="Sykes S."/>
            <person name="Wortman J."/>
            <person name="Nusbaum C."/>
            <person name="Birren B."/>
        </authorList>
    </citation>
    <scope>NUCLEOTIDE SEQUENCE [LARGE SCALE GENOMIC DNA]</scope>
    <source>
        <strain evidence="2 3">ATCC 6055</strain>
    </source>
</reference>
<dbReference type="AlphaFoldDB" id="R3L5T9"/>
<name>R3L5T9_ENTFL</name>
<feature type="compositionally biased region" description="Basic and acidic residues" evidence="1">
    <location>
        <begin position="31"/>
        <end position="51"/>
    </location>
</feature>
<comment type="caution">
    <text evidence="2">The sequence shown here is derived from an EMBL/GenBank/DDBJ whole genome shotgun (WGS) entry which is preliminary data.</text>
</comment>
<dbReference type="Proteomes" id="UP000013638">
    <property type="component" value="Unassembled WGS sequence"/>
</dbReference>
<dbReference type="Gene3D" id="1.20.5.320">
    <property type="entry name" value="6-Phosphogluconate Dehydrogenase, domain 3"/>
    <property type="match status" value="1"/>
</dbReference>
<dbReference type="RefSeq" id="WP_010783997.1">
    <property type="nucleotide sequence ID" value="NZ_KB944840.1"/>
</dbReference>
<evidence type="ECO:0000313" key="3">
    <source>
        <dbReference type="Proteomes" id="UP000013638"/>
    </source>
</evidence>
<evidence type="ECO:0008006" key="4">
    <source>
        <dbReference type="Google" id="ProtNLM"/>
    </source>
</evidence>
<accession>R3L5T9</accession>